<dbReference type="CDD" id="cd00090">
    <property type="entry name" value="HTH_ARSR"/>
    <property type="match status" value="1"/>
</dbReference>
<reference evidence="5" key="1">
    <citation type="submission" date="2020-12" db="EMBL/GenBank/DDBJ databases">
        <title>Clostridium thailandense sp. nov., a novel acetogenic bacterium isolated from peat land soil in Thailand.</title>
        <authorList>
            <person name="Chaikitkaew S."/>
            <person name="Birkeland N.K."/>
        </authorList>
    </citation>
    <scope>NUCLEOTIDE SEQUENCE</scope>
    <source>
        <strain evidence="5">DSM 17425</strain>
    </source>
</reference>
<comment type="caution">
    <text evidence="5">The sequence shown here is derived from an EMBL/GenBank/DDBJ whole genome shotgun (WGS) entry which is preliminary data.</text>
</comment>
<dbReference type="GO" id="GO:0005829">
    <property type="term" value="C:cytosol"/>
    <property type="evidence" value="ECO:0007669"/>
    <property type="project" value="TreeGrafter"/>
</dbReference>
<name>A0A934HWP4_9CLOT</name>
<accession>A0A934HWP4</accession>
<dbReference type="PANTHER" id="PTHR30154">
    <property type="entry name" value="LEUCINE-RESPONSIVE REGULATORY PROTEIN"/>
    <property type="match status" value="1"/>
</dbReference>
<evidence type="ECO:0000313" key="5">
    <source>
        <dbReference type="EMBL" id="MBI6872168.1"/>
    </source>
</evidence>
<dbReference type="InterPro" id="IPR019887">
    <property type="entry name" value="Tscrpt_reg_AsnC/Lrp_C"/>
</dbReference>
<proteinExistence type="predicted"/>
<dbReference type="InterPro" id="IPR011008">
    <property type="entry name" value="Dimeric_a/b-barrel"/>
</dbReference>
<evidence type="ECO:0000259" key="4">
    <source>
        <dbReference type="PROSITE" id="PS50956"/>
    </source>
</evidence>
<feature type="domain" description="HTH asnC-type" evidence="4">
    <location>
        <begin position="4"/>
        <end position="65"/>
    </location>
</feature>
<dbReference type="EMBL" id="JAEEGB010000005">
    <property type="protein sequence ID" value="MBI6872168.1"/>
    <property type="molecule type" value="Genomic_DNA"/>
</dbReference>
<dbReference type="PROSITE" id="PS50956">
    <property type="entry name" value="HTH_ASNC_2"/>
    <property type="match status" value="1"/>
</dbReference>
<organism evidence="5 6">
    <name type="scientific">Clostridium aciditolerans</name>
    <dbReference type="NCBI Taxonomy" id="339861"/>
    <lineage>
        <taxon>Bacteria</taxon>
        <taxon>Bacillati</taxon>
        <taxon>Bacillota</taxon>
        <taxon>Clostridia</taxon>
        <taxon>Eubacteriales</taxon>
        <taxon>Clostridiaceae</taxon>
        <taxon>Clostridium</taxon>
    </lineage>
</organism>
<dbReference type="PANTHER" id="PTHR30154:SF34">
    <property type="entry name" value="TRANSCRIPTIONAL REGULATOR AZLB"/>
    <property type="match status" value="1"/>
</dbReference>
<dbReference type="SUPFAM" id="SSF54909">
    <property type="entry name" value="Dimeric alpha+beta barrel"/>
    <property type="match status" value="1"/>
</dbReference>
<dbReference type="GO" id="GO:0043200">
    <property type="term" value="P:response to amino acid"/>
    <property type="evidence" value="ECO:0007669"/>
    <property type="project" value="TreeGrafter"/>
</dbReference>
<sequence length="153" mass="17566">MNKMDNIDKSIIKSLEDNGRMSHEEISKSLHISRPAIHQRVSKLEADGIIKGYKAIVDWEMLGEPIKTLLYLKISCEDFKETVNQILLLQVNNVFIEECHRLAGEWCIVLKIRASTPMDISNFIDTLWKIQGIKETSTTLILSTILENGIRRE</sequence>
<keyword evidence="3" id="KW-0804">Transcription</keyword>
<gene>
    <name evidence="5" type="ORF">I6U51_05530</name>
</gene>
<evidence type="ECO:0000256" key="1">
    <source>
        <dbReference type="ARBA" id="ARBA00023015"/>
    </source>
</evidence>
<dbReference type="Proteomes" id="UP000622687">
    <property type="component" value="Unassembled WGS sequence"/>
</dbReference>
<dbReference type="AlphaFoldDB" id="A0A934HWP4"/>
<dbReference type="PRINTS" id="PR00033">
    <property type="entry name" value="HTHASNC"/>
</dbReference>
<protein>
    <submittedName>
        <fullName evidence="5">Lrp/AsnC family transcriptional regulator</fullName>
    </submittedName>
</protein>
<dbReference type="InterPro" id="IPR019888">
    <property type="entry name" value="Tscrpt_reg_AsnC-like"/>
</dbReference>
<dbReference type="Pfam" id="PF01037">
    <property type="entry name" value="AsnC_trans_reg"/>
    <property type="match status" value="1"/>
</dbReference>
<dbReference type="GO" id="GO:0043565">
    <property type="term" value="F:sequence-specific DNA binding"/>
    <property type="evidence" value="ECO:0007669"/>
    <property type="project" value="InterPro"/>
</dbReference>
<dbReference type="SUPFAM" id="SSF46785">
    <property type="entry name" value="Winged helix' DNA-binding domain"/>
    <property type="match status" value="1"/>
</dbReference>
<dbReference type="Pfam" id="PF13412">
    <property type="entry name" value="HTH_24"/>
    <property type="match status" value="1"/>
</dbReference>
<keyword evidence="2" id="KW-0238">DNA-binding</keyword>
<dbReference type="RefSeq" id="WP_211141663.1">
    <property type="nucleotide sequence ID" value="NZ_JAEEGB010000005.1"/>
</dbReference>
<keyword evidence="6" id="KW-1185">Reference proteome</keyword>
<dbReference type="InterPro" id="IPR011991">
    <property type="entry name" value="ArsR-like_HTH"/>
</dbReference>
<evidence type="ECO:0000256" key="3">
    <source>
        <dbReference type="ARBA" id="ARBA00023163"/>
    </source>
</evidence>
<dbReference type="InterPro" id="IPR036390">
    <property type="entry name" value="WH_DNA-bd_sf"/>
</dbReference>
<evidence type="ECO:0000256" key="2">
    <source>
        <dbReference type="ARBA" id="ARBA00023125"/>
    </source>
</evidence>
<dbReference type="InterPro" id="IPR000485">
    <property type="entry name" value="AsnC-type_HTH_dom"/>
</dbReference>
<dbReference type="Gene3D" id="3.30.70.920">
    <property type="match status" value="1"/>
</dbReference>
<dbReference type="SMART" id="SM00344">
    <property type="entry name" value="HTH_ASNC"/>
    <property type="match status" value="1"/>
</dbReference>
<dbReference type="InterPro" id="IPR036388">
    <property type="entry name" value="WH-like_DNA-bd_sf"/>
</dbReference>
<keyword evidence="1" id="KW-0805">Transcription regulation</keyword>
<evidence type="ECO:0000313" key="6">
    <source>
        <dbReference type="Proteomes" id="UP000622687"/>
    </source>
</evidence>
<dbReference type="Gene3D" id="1.10.10.10">
    <property type="entry name" value="Winged helix-like DNA-binding domain superfamily/Winged helix DNA-binding domain"/>
    <property type="match status" value="1"/>
</dbReference>